<feature type="region of interest" description="Disordered" evidence="1">
    <location>
        <begin position="1"/>
        <end position="52"/>
    </location>
</feature>
<sequence>MYRRRKTKPEDRKGGPERCPPNKTPAAAVQTQSAGRHPEGRNRERTPAETMDPQTFCEYEARIQNPQPQSIKKEVSFCYWGHINAEEKKLQNAFYRREDDLPTLELKNI</sequence>
<protein>
    <submittedName>
        <fullName evidence="2">Uncharacterized protein</fullName>
    </submittedName>
</protein>
<proteinExistence type="predicted"/>
<dbReference type="Proteomes" id="UP001066276">
    <property type="component" value="Chromosome 8"/>
</dbReference>
<reference evidence="2" key="1">
    <citation type="journal article" date="2022" name="bioRxiv">
        <title>Sequencing and chromosome-scale assembly of the giantPleurodeles waltlgenome.</title>
        <authorList>
            <person name="Brown T."/>
            <person name="Elewa A."/>
            <person name="Iarovenko S."/>
            <person name="Subramanian E."/>
            <person name="Araus A.J."/>
            <person name="Petzold A."/>
            <person name="Susuki M."/>
            <person name="Suzuki K.-i.T."/>
            <person name="Hayashi T."/>
            <person name="Toyoda A."/>
            <person name="Oliveira C."/>
            <person name="Osipova E."/>
            <person name="Leigh N.D."/>
            <person name="Simon A."/>
            <person name="Yun M.H."/>
        </authorList>
    </citation>
    <scope>NUCLEOTIDE SEQUENCE</scope>
    <source>
        <strain evidence="2">20211129_DDA</strain>
        <tissue evidence="2">Liver</tissue>
    </source>
</reference>
<gene>
    <name evidence="2" type="ORF">NDU88_006292</name>
</gene>
<name>A0AAV7NTQ1_PLEWA</name>
<dbReference type="AlphaFoldDB" id="A0AAV7NTQ1"/>
<organism evidence="2 3">
    <name type="scientific">Pleurodeles waltl</name>
    <name type="common">Iberian ribbed newt</name>
    <dbReference type="NCBI Taxonomy" id="8319"/>
    <lineage>
        <taxon>Eukaryota</taxon>
        <taxon>Metazoa</taxon>
        <taxon>Chordata</taxon>
        <taxon>Craniata</taxon>
        <taxon>Vertebrata</taxon>
        <taxon>Euteleostomi</taxon>
        <taxon>Amphibia</taxon>
        <taxon>Batrachia</taxon>
        <taxon>Caudata</taxon>
        <taxon>Salamandroidea</taxon>
        <taxon>Salamandridae</taxon>
        <taxon>Pleurodelinae</taxon>
        <taxon>Pleurodeles</taxon>
    </lineage>
</organism>
<comment type="caution">
    <text evidence="2">The sequence shown here is derived from an EMBL/GenBank/DDBJ whole genome shotgun (WGS) entry which is preliminary data.</text>
</comment>
<evidence type="ECO:0000313" key="3">
    <source>
        <dbReference type="Proteomes" id="UP001066276"/>
    </source>
</evidence>
<feature type="compositionally biased region" description="Basic and acidic residues" evidence="1">
    <location>
        <begin position="36"/>
        <end position="47"/>
    </location>
</feature>
<keyword evidence="3" id="KW-1185">Reference proteome</keyword>
<evidence type="ECO:0000313" key="2">
    <source>
        <dbReference type="EMBL" id="KAJ1118097.1"/>
    </source>
</evidence>
<accession>A0AAV7NTQ1</accession>
<dbReference type="EMBL" id="JANPWB010000012">
    <property type="protein sequence ID" value="KAJ1118097.1"/>
    <property type="molecule type" value="Genomic_DNA"/>
</dbReference>
<evidence type="ECO:0000256" key="1">
    <source>
        <dbReference type="SAM" id="MobiDB-lite"/>
    </source>
</evidence>